<reference evidence="1 2" key="1">
    <citation type="submission" date="2016-03" db="EMBL/GenBank/DDBJ databases">
        <title>Comparative genomics of human isolates of Fusobacterium necrophorum.</title>
        <authorList>
            <person name="Jensen A."/>
            <person name="Bank S."/>
            <person name="Andersen P.S."/>
            <person name="Kristensen L.H."/>
            <person name="Prag J."/>
        </authorList>
    </citation>
    <scope>NUCLEOTIDE SEQUENCE [LARGE SCALE GENOMIC DNA]</scope>
    <source>
        <strain evidence="1 2">LS_1264</strain>
    </source>
</reference>
<dbReference type="EMBL" id="LVEA01000033">
    <property type="protein sequence ID" value="KYL04326.1"/>
    <property type="molecule type" value="Genomic_DNA"/>
</dbReference>
<dbReference type="AlphaFoldDB" id="A0A162IRJ7"/>
<dbReference type="GeneID" id="75076544"/>
<protein>
    <submittedName>
        <fullName evidence="1">Uncharacterized protein</fullName>
    </submittedName>
</protein>
<dbReference type="RefSeq" id="WP_005960366.1">
    <property type="nucleotide sequence ID" value="NZ_CAXOUF010000016.1"/>
</dbReference>
<sequence length="205" mass="24107">MFYYLKKERLKQGVAEVLFEVPTAIPNYKEITNFGELLEYEGEGIPSDWEYDSQYDVFYSAKEKPSPFHRKIKGQWQVVDKEGFQAFCEKNIDKIKAEILEYGFDYQGHRQKCRDKDVAYMVANIVSLQTAKALGKEKKVTWYFSDNYGMEAGLQELGILMLYGTTFVQSVYDTENYFKTLEELKIVTKEEFEEKRREIHQALAN</sequence>
<organism evidence="1 2">
    <name type="scientific">Fusobacterium necrophorum subsp. funduliforme</name>
    <dbReference type="NCBI Taxonomy" id="143387"/>
    <lineage>
        <taxon>Bacteria</taxon>
        <taxon>Fusobacteriati</taxon>
        <taxon>Fusobacteriota</taxon>
        <taxon>Fusobacteriia</taxon>
        <taxon>Fusobacteriales</taxon>
        <taxon>Fusobacteriaceae</taxon>
        <taxon>Fusobacterium</taxon>
    </lineage>
</organism>
<evidence type="ECO:0000313" key="1">
    <source>
        <dbReference type="EMBL" id="KYL04326.1"/>
    </source>
</evidence>
<proteinExistence type="predicted"/>
<dbReference type="Proteomes" id="UP000075816">
    <property type="component" value="Unassembled WGS sequence"/>
</dbReference>
<gene>
    <name evidence="1" type="ORF">A2J07_10640</name>
</gene>
<comment type="caution">
    <text evidence="1">The sequence shown here is derived from an EMBL/GenBank/DDBJ whole genome shotgun (WGS) entry which is preliminary data.</text>
</comment>
<accession>A0A162IRJ7</accession>
<name>A0A162IRJ7_9FUSO</name>
<evidence type="ECO:0000313" key="2">
    <source>
        <dbReference type="Proteomes" id="UP000075816"/>
    </source>
</evidence>